<organism evidence="3 4">
    <name type="scientific">Phytohabitans flavus</name>
    <dbReference type="NCBI Taxonomy" id="1076124"/>
    <lineage>
        <taxon>Bacteria</taxon>
        <taxon>Bacillati</taxon>
        <taxon>Actinomycetota</taxon>
        <taxon>Actinomycetes</taxon>
        <taxon>Micromonosporales</taxon>
        <taxon>Micromonosporaceae</taxon>
    </lineage>
</organism>
<keyword evidence="1" id="KW-0472">Membrane</keyword>
<evidence type="ECO:0000259" key="2">
    <source>
        <dbReference type="Pfam" id="PF09922"/>
    </source>
</evidence>
<sequence length="189" mass="19934">MALGLVAMLDLTNLIHIKPSTYFFGVLVTVGLGLLVGTWFGRGRWLIALGFIAAAALGISTIAESQVGRYESSGSDVVWQPRAAQTMAERYEHNFGSAVLDLSKVDFTGQDETIMVHVSFGDLKVIVPPNVDTTVHAEVTAGDAHIFENKSGGIQASPGEITDLGPDGEGGGKLNITIKVNAGSAEVHR</sequence>
<dbReference type="Proteomes" id="UP000502508">
    <property type="component" value="Chromosome"/>
</dbReference>
<dbReference type="KEGG" id="pfla:Pflav_078870"/>
<dbReference type="EMBL" id="AP022870">
    <property type="protein sequence ID" value="BCB81477.1"/>
    <property type="molecule type" value="Genomic_DNA"/>
</dbReference>
<gene>
    <name evidence="3" type="ORF">Pflav_078870</name>
</gene>
<keyword evidence="1" id="KW-0812">Transmembrane</keyword>
<evidence type="ECO:0000256" key="1">
    <source>
        <dbReference type="SAM" id="Phobius"/>
    </source>
</evidence>
<name>A0A6F8Y5Y9_9ACTN</name>
<dbReference type="Pfam" id="PF09922">
    <property type="entry name" value="LiaF-like_C"/>
    <property type="match status" value="1"/>
</dbReference>
<proteinExistence type="predicted"/>
<reference evidence="3 4" key="1">
    <citation type="submission" date="2020-03" db="EMBL/GenBank/DDBJ databases">
        <title>Whole genome shotgun sequence of Phytohabitans flavus NBRC 107702.</title>
        <authorList>
            <person name="Komaki H."/>
            <person name="Tamura T."/>
        </authorList>
    </citation>
    <scope>NUCLEOTIDE SEQUENCE [LARGE SCALE GENOMIC DNA]</scope>
    <source>
        <strain evidence="3 4">NBRC 107702</strain>
    </source>
</reference>
<evidence type="ECO:0000313" key="4">
    <source>
        <dbReference type="Proteomes" id="UP000502508"/>
    </source>
</evidence>
<keyword evidence="4" id="KW-1185">Reference proteome</keyword>
<feature type="transmembrane region" description="Helical" evidence="1">
    <location>
        <begin position="21"/>
        <end position="39"/>
    </location>
</feature>
<feature type="domain" description="Cell wall-active antibiotics response LiaF-like C-terminal" evidence="2">
    <location>
        <begin position="92"/>
        <end position="187"/>
    </location>
</feature>
<dbReference type="AlphaFoldDB" id="A0A6F8Y5Y9"/>
<accession>A0A6F8Y5Y9</accession>
<keyword evidence="1" id="KW-1133">Transmembrane helix</keyword>
<protein>
    <recommendedName>
        <fullName evidence="2">Cell wall-active antibiotics response LiaF-like C-terminal domain-containing protein</fullName>
    </recommendedName>
</protein>
<dbReference type="InterPro" id="IPR024425">
    <property type="entry name" value="LiaF-like_C"/>
</dbReference>
<evidence type="ECO:0000313" key="3">
    <source>
        <dbReference type="EMBL" id="BCB81477.1"/>
    </source>
</evidence>
<reference evidence="3 4" key="2">
    <citation type="submission" date="2020-03" db="EMBL/GenBank/DDBJ databases">
        <authorList>
            <person name="Ichikawa N."/>
            <person name="Kimura A."/>
            <person name="Kitahashi Y."/>
            <person name="Uohara A."/>
        </authorList>
    </citation>
    <scope>NUCLEOTIDE SEQUENCE [LARGE SCALE GENOMIC DNA]</scope>
    <source>
        <strain evidence="3 4">NBRC 107702</strain>
    </source>
</reference>
<feature type="transmembrane region" description="Helical" evidence="1">
    <location>
        <begin position="45"/>
        <end position="63"/>
    </location>
</feature>